<name>A0A9D6YYT4_9BACT</name>
<comment type="caution">
    <text evidence="1">The sequence shown here is derived from an EMBL/GenBank/DDBJ whole genome shotgun (WGS) entry which is preliminary data.</text>
</comment>
<accession>A0A9D6YYT4</accession>
<protein>
    <recommendedName>
        <fullName evidence="3">PilZ domain-containing protein</fullName>
    </recommendedName>
</protein>
<gene>
    <name evidence="1" type="ORF">HY912_01115</name>
</gene>
<proteinExistence type="predicted"/>
<dbReference type="AlphaFoldDB" id="A0A9D6YYT4"/>
<sequence length="241" mass="26974">MESKRKIKAKDIVNDIRAHMTDSELMAKYNLSARGLQSVFVKLLNTNAITKAEIDWRPSAYDDTVVIQQVKTTDMVHDIRSGLTDYELMDKYSVSSEGLQKAFQSLLQVGGLRPEELYGRSPSQDDTVFIECLRELPRHYLAVAVAIYEPKHPEAKGALRDITEKGVGITGIAARIGEVKTLEIPAEGFIEADRIVFEAKCVWVQTEDSDEQPVAGFQIISISEKSFEDLRMLIKSVCFSG</sequence>
<dbReference type="Proteomes" id="UP000807825">
    <property type="component" value="Unassembled WGS sequence"/>
</dbReference>
<evidence type="ECO:0000313" key="2">
    <source>
        <dbReference type="Proteomes" id="UP000807825"/>
    </source>
</evidence>
<evidence type="ECO:0000313" key="1">
    <source>
        <dbReference type="EMBL" id="MBI5248068.1"/>
    </source>
</evidence>
<reference evidence="1" key="1">
    <citation type="submission" date="2020-07" db="EMBL/GenBank/DDBJ databases">
        <title>Huge and variable diversity of episymbiotic CPR bacteria and DPANN archaea in groundwater ecosystems.</title>
        <authorList>
            <person name="He C.Y."/>
            <person name="Keren R."/>
            <person name="Whittaker M."/>
            <person name="Farag I.F."/>
            <person name="Doudna J."/>
            <person name="Cate J.H.D."/>
            <person name="Banfield J.F."/>
        </authorList>
    </citation>
    <scope>NUCLEOTIDE SEQUENCE</scope>
    <source>
        <strain evidence="1">NC_groundwater_1664_Pr3_B-0.1um_52_9</strain>
    </source>
</reference>
<dbReference type="EMBL" id="JACRDE010000034">
    <property type="protein sequence ID" value="MBI5248068.1"/>
    <property type="molecule type" value="Genomic_DNA"/>
</dbReference>
<evidence type="ECO:0008006" key="3">
    <source>
        <dbReference type="Google" id="ProtNLM"/>
    </source>
</evidence>
<organism evidence="1 2">
    <name type="scientific">Desulfomonile tiedjei</name>
    <dbReference type="NCBI Taxonomy" id="2358"/>
    <lineage>
        <taxon>Bacteria</taxon>
        <taxon>Pseudomonadati</taxon>
        <taxon>Thermodesulfobacteriota</taxon>
        <taxon>Desulfomonilia</taxon>
        <taxon>Desulfomonilales</taxon>
        <taxon>Desulfomonilaceae</taxon>
        <taxon>Desulfomonile</taxon>
    </lineage>
</organism>